<evidence type="ECO:0000256" key="1">
    <source>
        <dbReference type="SAM" id="MobiDB-lite"/>
    </source>
</evidence>
<name>A0A5J9U4C8_9POAL</name>
<accession>A0A5J9U4C8</accession>
<feature type="non-terminal residue" evidence="2">
    <location>
        <position position="1"/>
    </location>
</feature>
<evidence type="ECO:0000313" key="3">
    <source>
        <dbReference type="Proteomes" id="UP000324897"/>
    </source>
</evidence>
<dbReference type="AlphaFoldDB" id="A0A5J9U4C8"/>
<keyword evidence="3" id="KW-1185">Reference proteome</keyword>
<comment type="caution">
    <text evidence="2">The sequence shown here is derived from an EMBL/GenBank/DDBJ whole genome shotgun (WGS) entry which is preliminary data.</text>
</comment>
<dbReference type="Proteomes" id="UP000324897">
    <property type="component" value="Chromosome 7"/>
</dbReference>
<feature type="compositionally biased region" description="Polar residues" evidence="1">
    <location>
        <begin position="112"/>
        <end position="122"/>
    </location>
</feature>
<gene>
    <name evidence="2" type="ORF">EJB05_34606</name>
</gene>
<protein>
    <submittedName>
        <fullName evidence="2">Uncharacterized protein</fullName>
    </submittedName>
</protein>
<dbReference type="Gramene" id="TVU18503">
    <property type="protein sequence ID" value="TVU18503"/>
    <property type="gene ID" value="EJB05_34606"/>
</dbReference>
<feature type="region of interest" description="Disordered" evidence="1">
    <location>
        <begin position="53"/>
        <end position="122"/>
    </location>
</feature>
<feature type="compositionally biased region" description="Basic and acidic residues" evidence="1">
    <location>
        <begin position="61"/>
        <end position="77"/>
    </location>
</feature>
<proteinExistence type="predicted"/>
<reference evidence="2 3" key="1">
    <citation type="journal article" date="2019" name="Sci. Rep.">
        <title>A high-quality genome of Eragrostis curvula grass provides insights into Poaceae evolution and supports new strategies to enhance forage quality.</title>
        <authorList>
            <person name="Carballo J."/>
            <person name="Santos B.A.C.M."/>
            <person name="Zappacosta D."/>
            <person name="Garbus I."/>
            <person name="Selva J.P."/>
            <person name="Gallo C.A."/>
            <person name="Diaz A."/>
            <person name="Albertini E."/>
            <person name="Caccamo M."/>
            <person name="Echenique V."/>
        </authorList>
    </citation>
    <scope>NUCLEOTIDE SEQUENCE [LARGE SCALE GENOMIC DNA]</scope>
    <source>
        <strain evidence="3">cv. Victoria</strain>
        <tissue evidence="2">Leaf</tissue>
    </source>
</reference>
<evidence type="ECO:0000313" key="2">
    <source>
        <dbReference type="EMBL" id="TVU18503.1"/>
    </source>
</evidence>
<organism evidence="2 3">
    <name type="scientific">Eragrostis curvula</name>
    <name type="common">weeping love grass</name>
    <dbReference type="NCBI Taxonomy" id="38414"/>
    <lineage>
        <taxon>Eukaryota</taxon>
        <taxon>Viridiplantae</taxon>
        <taxon>Streptophyta</taxon>
        <taxon>Embryophyta</taxon>
        <taxon>Tracheophyta</taxon>
        <taxon>Spermatophyta</taxon>
        <taxon>Magnoliopsida</taxon>
        <taxon>Liliopsida</taxon>
        <taxon>Poales</taxon>
        <taxon>Poaceae</taxon>
        <taxon>PACMAD clade</taxon>
        <taxon>Chloridoideae</taxon>
        <taxon>Eragrostideae</taxon>
        <taxon>Eragrostidinae</taxon>
        <taxon>Eragrostis</taxon>
    </lineage>
</organism>
<dbReference type="EMBL" id="RWGY01000029">
    <property type="protein sequence ID" value="TVU18503.1"/>
    <property type="molecule type" value="Genomic_DNA"/>
</dbReference>
<sequence length="122" mass="12505">MALIHAETLRADLAEAAGSLGDRSFSVLSASSPATASATTSKTIGLASTWAMDKNSVGRESLAERRTMHPRDQDKRKFPNSGRELVPPRGGRTPGSARAGAGIAPGGLSFPGQGSLSSQTSP</sequence>